<name>A0A9W6VDL4_9PSEU</name>
<keyword evidence="2" id="KW-1185">Reference proteome</keyword>
<comment type="caution">
    <text evidence="1">The sequence shown here is derived from an EMBL/GenBank/DDBJ whole genome shotgun (WGS) entry which is preliminary data.</text>
</comment>
<dbReference type="Proteomes" id="UP001165042">
    <property type="component" value="Unassembled WGS sequence"/>
</dbReference>
<evidence type="ECO:0000313" key="1">
    <source>
        <dbReference type="EMBL" id="GLW95118.1"/>
    </source>
</evidence>
<accession>A0A9W6VDL4</accession>
<sequence>MGFFISLELTPTSRVDVMITLAGHSRHGRRFDDKLMDLPAKGEICEAFDPVWRGCRCGVGAGRVHDAGTGNPQHRRRDEWQFCVDHSDDSRGRYRPL</sequence>
<protein>
    <submittedName>
        <fullName evidence="1">Uncharacterized protein</fullName>
    </submittedName>
</protein>
<proteinExistence type="predicted"/>
<reference evidence="1" key="1">
    <citation type="submission" date="2023-02" db="EMBL/GenBank/DDBJ databases">
        <title>Actinokineospora globicatena NBRC 15670.</title>
        <authorList>
            <person name="Ichikawa N."/>
            <person name="Sato H."/>
            <person name="Tonouchi N."/>
        </authorList>
    </citation>
    <scope>NUCLEOTIDE SEQUENCE</scope>
    <source>
        <strain evidence="1">NBRC 15670</strain>
    </source>
</reference>
<evidence type="ECO:0000313" key="2">
    <source>
        <dbReference type="Proteomes" id="UP001165042"/>
    </source>
</evidence>
<dbReference type="EMBL" id="BSSD01000012">
    <property type="protein sequence ID" value="GLW95118.1"/>
    <property type="molecule type" value="Genomic_DNA"/>
</dbReference>
<gene>
    <name evidence="1" type="ORF">Aglo03_59340</name>
</gene>
<organism evidence="1 2">
    <name type="scientific">Actinokineospora globicatena</name>
    <dbReference type="NCBI Taxonomy" id="103729"/>
    <lineage>
        <taxon>Bacteria</taxon>
        <taxon>Bacillati</taxon>
        <taxon>Actinomycetota</taxon>
        <taxon>Actinomycetes</taxon>
        <taxon>Pseudonocardiales</taxon>
        <taxon>Pseudonocardiaceae</taxon>
        <taxon>Actinokineospora</taxon>
    </lineage>
</organism>
<dbReference type="AlphaFoldDB" id="A0A9W6VDL4"/>